<keyword evidence="6" id="KW-0630">Potassium</keyword>
<accession>A0A4D7CUI6</accession>
<dbReference type="GO" id="GO:0005886">
    <property type="term" value="C:plasma membrane"/>
    <property type="evidence" value="ECO:0007669"/>
    <property type="project" value="UniProtKB-SubCell"/>
</dbReference>
<dbReference type="KEGG" id="vao:FA707_02830"/>
<comment type="subcellular location">
    <subcellularLocation>
        <location evidence="1">Cell membrane</location>
        <topology evidence="1">Multi-pass membrane protein</topology>
    </subcellularLocation>
</comment>
<sequence>MRIRKRKKGRALLPRFGPASILALGFIVVILIGAVVLTLPFFSTSNEPTPFIDALFTATSATCVTGLSTLNTAEHWNSYGDLVILILIEIGGLNFMMLPIVFFTILKKRIQLSTRIIIKEAFNLDQVSGVMSLALYVLKLAITIQTLGALLLAIDFIPRYGVLKGLWYALFHAVSSFCNAGFDLFGDSLVPFQNNPYVMLVVSGLIISGGLGFIVWKDLNDFIKSRRRLSLHSKIALIMTTGLLIGGFVFFYFSEGNSQEPLTEPNKASRIINSLFLSVTARTAGFASVDYAQLSHASILMTIVLMYIGGTSGSTAGGLKTTTFGVLLIQIISVLKGRPHAEFAGRRIKESVVVKALMLFVITLMVCVIAMMILSVTEDLPEYMGSEYIAFEVISAFGTVGLTMGLTPILSLPGKIVIIVLMFIGRVGIMTVLFSLLTKSQQKEIPIQFPKENVMIG</sequence>
<evidence type="ECO:0000313" key="11">
    <source>
        <dbReference type="Proteomes" id="UP000298615"/>
    </source>
</evidence>
<keyword evidence="7" id="KW-1133">Transmembrane helix</keyword>
<keyword evidence="3" id="KW-1003">Cell membrane</keyword>
<dbReference type="Pfam" id="PF02386">
    <property type="entry name" value="TrkH"/>
    <property type="match status" value="1"/>
</dbReference>
<evidence type="ECO:0000256" key="5">
    <source>
        <dbReference type="ARBA" id="ARBA00022692"/>
    </source>
</evidence>
<evidence type="ECO:0000313" key="10">
    <source>
        <dbReference type="EMBL" id="QCI85960.1"/>
    </source>
</evidence>
<keyword evidence="8" id="KW-0406">Ion transport</keyword>
<name>A0A4D7CUI6_9ENTE</name>
<organism evidence="10 11">
    <name type="scientific">Vagococcus zengguangii</name>
    <dbReference type="NCBI Taxonomy" id="2571750"/>
    <lineage>
        <taxon>Bacteria</taxon>
        <taxon>Bacillati</taxon>
        <taxon>Bacillota</taxon>
        <taxon>Bacilli</taxon>
        <taxon>Lactobacillales</taxon>
        <taxon>Enterococcaceae</taxon>
        <taxon>Vagococcus</taxon>
    </lineage>
</organism>
<evidence type="ECO:0000256" key="6">
    <source>
        <dbReference type="ARBA" id="ARBA00022958"/>
    </source>
</evidence>
<keyword evidence="9" id="KW-0472">Membrane</keyword>
<dbReference type="OrthoDB" id="9810952at2"/>
<protein>
    <submittedName>
        <fullName evidence="10">Trk family potassium uptake protein</fullName>
    </submittedName>
</protein>
<proteinExistence type="predicted"/>
<keyword evidence="5" id="KW-0812">Transmembrane</keyword>
<evidence type="ECO:0000256" key="9">
    <source>
        <dbReference type="ARBA" id="ARBA00023136"/>
    </source>
</evidence>
<dbReference type="EMBL" id="CP039712">
    <property type="protein sequence ID" value="QCI85960.1"/>
    <property type="molecule type" value="Genomic_DNA"/>
</dbReference>
<dbReference type="PANTHER" id="PTHR32024:SF1">
    <property type="entry name" value="KTR SYSTEM POTASSIUM UPTAKE PROTEIN B"/>
    <property type="match status" value="1"/>
</dbReference>
<dbReference type="InterPro" id="IPR003445">
    <property type="entry name" value="Cat_transpt"/>
</dbReference>
<dbReference type="AlphaFoldDB" id="A0A4D7CUI6"/>
<keyword evidence="11" id="KW-1185">Reference proteome</keyword>
<dbReference type="InterPro" id="IPR004772">
    <property type="entry name" value="TrkH"/>
</dbReference>
<evidence type="ECO:0000256" key="2">
    <source>
        <dbReference type="ARBA" id="ARBA00022448"/>
    </source>
</evidence>
<dbReference type="NCBIfam" id="TIGR00933">
    <property type="entry name" value="2a38"/>
    <property type="match status" value="1"/>
</dbReference>
<evidence type="ECO:0000256" key="1">
    <source>
        <dbReference type="ARBA" id="ARBA00004651"/>
    </source>
</evidence>
<dbReference type="Proteomes" id="UP000298615">
    <property type="component" value="Chromosome"/>
</dbReference>
<gene>
    <name evidence="10" type="ORF">FA707_02830</name>
</gene>
<reference evidence="10 11" key="1">
    <citation type="submission" date="2019-04" db="EMBL/GenBank/DDBJ databases">
        <title>Vagococcus sp. nov., isolated from faeces of yaks (Bos grunniens).</title>
        <authorList>
            <person name="Ge Y."/>
        </authorList>
    </citation>
    <scope>NUCLEOTIDE SEQUENCE [LARGE SCALE GENOMIC DNA]</scope>
    <source>
        <strain evidence="10 11">MN-17</strain>
    </source>
</reference>
<evidence type="ECO:0000256" key="3">
    <source>
        <dbReference type="ARBA" id="ARBA00022475"/>
    </source>
</evidence>
<dbReference type="GO" id="GO:0015379">
    <property type="term" value="F:potassium:chloride symporter activity"/>
    <property type="evidence" value="ECO:0007669"/>
    <property type="project" value="InterPro"/>
</dbReference>
<evidence type="ECO:0000256" key="7">
    <source>
        <dbReference type="ARBA" id="ARBA00022989"/>
    </source>
</evidence>
<dbReference type="PANTHER" id="PTHR32024">
    <property type="entry name" value="TRK SYSTEM POTASSIUM UPTAKE PROTEIN TRKG-RELATED"/>
    <property type="match status" value="1"/>
</dbReference>
<evidence type="ECO:0000256" key="4">
    <source>
        <dbReference type="ARBA" id="ARBA00022538"/>
    </source>
</evidence>
<dbReference type="RefSeq" id="WP_136952798.1">
    <property type="nucleotide sequence ID" value="NZ_CP039712.1"/>
</dbReference>
<evidence type="ECO:0000256" key="8">
    <source>
        <dbReference type="ARBA" id="ARBA00023065"/>
    </source>
</evidence>
<keyword evidence="2" id="KW-0813">Transport</keyword>
<keyword evidence="4" id="KW-0633">Potassium transport</keyword>